<dbReference type="SUPFAM" id="SSF103481">
    <property type="entry name" value="Multidrug resistance efflux transporter EmrE"/>
    <property type="match status" value="2"/>
</dbReference>
<feature type="transmembrane region" description="Helical" evidence="6">
    <location>
        <begin position="265"/>
        <end position="283"/>
    </location>
</feature>
<keyword evidence="4 6" id="KW-1133">Transmembrane helix</keyword>
<evidence type="ECO:0000256" key="4">
    <source>
        <dbReference type="ARBA" id="ARBA00022989"/>
    </source>
</evidence>
<accession>A0A7C9IEW7</accession>
<evidence type="ECO:0000256" key="1">
    <source>
        <dbReference type="ARBA" id="ARBA00004141"/>
    </source>
</evidence>
<feature type="transmembrane region" description="Helical" evidence="6">
    <location>
        <begin position="100"/>
        <end position="118"/>
    </location>
</feature>
<evidence type="ECO:0000256" key="2">
    <source>
        <dbReference type="ARBA" id="ARBA00009853"/>
    </source>
</evidence>
<protein>
    <submittedName>
        <fullName evidence="8">EamA family transporter</fullName>
    </submittedName>
</protein>
<dbReference type="PANTHER" id="PTHR22911">
    <property type="entry name" value="ACYL-MALONYL CONDENSING ENZYME-RELATED"/>
    <property type="match status" value="1"/>
</dbReference>
<feature type="transmembrane region" description="Helical" evidence="6">
    <location>
        <begin position="125"/>
        <end position="144"/>
    </location>
</feature>
<comment type="similarity">
    <text evidence="2">Belongs to the drug/metabolite transporter (DMT) superfamily. 10 TMS drug/metabolite exporter (DME) (TC 2.A.7.3) family.</text>
</comment>
<evidence type="ECO:0000259" key="7">
    <source>
        <dbReference type="Pfam" id="PF00892"/>
    </source>
</evidence>
<proteinExistence type="inferred from homology"/>
<evidence type="ECO:0000313" key="9">
    <source>
        <dbReference type="Proteomes" id="UP000480350"/>
    </source>
</evidence>
<dbReference type="EMBL" id="WUPT01000001">
    <property type="protein sequence ID" value="MXQ07104.1"/>
    <property type="molecule type" value="Genomic_DNA"/>
</dbReference>
<gene>
    <name evidence="8" type="ORF">GQ651_04525</name>
</gene>
<dbReference type="Pfam" id="PF00892">
    <property type="entry name" value="EamA"/>
    <property type="match status" value="2"/>
</dbReference>
<comment type="subcellular location">
    <subcellularLocation>
        <location evidence="1">Membrane</location>
        <topology evidence="1">Multi-pass membrane protein</topology>
    </subcellularLocation>
</comment>
<evidence type="ECO:0000256" key="6">
    <source>
        <dbReference type="SAM" id="Phobius"/>
    </source>
</evidence>
<dbReference type="GO" id="GO:0016020">
    <property type="term" value="C:membrane"/>
    <property type="evidence" value="ECO:0007669"/>
    <property type="project" value="UniProtKB-SubCell"/>
</dbReference>
<dbReference type="RefSeq" id="WP_160763002.1">
    <property type="nucleotide sequence ID" value="NZ_WUPT01000001.1"/>
</dbReference>
<dbReference type="Proteomes" id="UP000480350">
    <property type="component" value="Unassembled WGS sequence"/>
</dbReference>
<sequence length="292" mass="31325">MNDASRPLQAALWMIGAILSFSSMAVAGRAVADVLDTFELMMYRSLIGFAIILALGAGLGLFRDVRRDRLGLHLLRNISHFTGQNLWFYALSLITLAQLFALEFTSPIWVMILATLFLGERLTRARLAALVLGFLGALIVARPGAGGDEFGLLIAAVAAIFFAGSIVSTKSLTRTETTYGILFWLTAMQSVMGLVASGWDGDITVPPLALWPWVALVGCAGLLAHTCLTKALSLAPATVVVPMDFLRLPAIAVVGMLLYSEPLDALVLLGAALIFAGNYLNILSESRSRRRA</sequence>
<feature type="domain" description="EamA" evidence="7">
    <location>
        <begin position="150"/>
        <end position="281"/>
    </location>
</feature>
<dbReference type="InterPro" id="IPR000620">
    <property type="entry name" value="EamA_dom"/>
</dbReference>
<feature type="transmembrane region" description="Helical" evidence="6">
    <location>
        <begin position="42"/>
        <end position="62"/>
    </location>
</feature>
<reference evidence="8 9" key="2">
    <citation type="submission" date="2020-03" db="EMBL/GenBank/DDBJ databases">
        <title>Kangsaoukella pontilimi gen. nov., sp. nov., a new member of the family Rhodobacteraceae isolated from a tidal mudflat.</title>
        <authorList>
            <person name="Kim I.S."/>
        </authorList>
    </citation>
    <scope>NUCLEOTIDE SEQUENCE [LARGE SCALE GENOMIC DNA]</scope>
    <source>
        <strain evidence="8 9">GH1-50</strain>
    </source>
</reference>
<feature type="domain" description="EamA" evidence="7">
    <location>
        <begin position="10"/>
        <end position="141"/>
    </location>
</feature>
<reference evidence="8 9" key="1">
    <citation type="submission" date="2019-12" db="EMBL/GenBank/DDBJ databases">
        <authorList>
            <person name="Lee S.D."/>
        </authorList>
    </citation>
    <scope>NUCLEOTIDE SEQUENCE [LARGE SCALE GENOMIC DNA]</scope>
    <source>
        <strain evidence="8 9">GH1-50</strain>
    </source>
</reference>
<evidence type="ECO:0000256" key="3">
    <source>
        <dbReference type="ARBA" id="ARBA00022692"/>
    </source>
</evidence>
<organism evidence="8 9">
    <name type="scientific">Kangsaoukella pontilimi</name>
    <dbReference type="NCBI Taxonomy" id="2691042"/>
    <lineage>
        <taxon>Bacteria</taxon>
        <taxon>Pseudomonadati</taxon>
        <taxon>Pseudomonadota</taxon>
        <taxon>Alphaproteobacteria</taxon>
        <taxon>Rhodobacterales</taxon>
        <taxon>Paracoccaceae</taxon>
        <taxon>Kangsaoukella</taxon>
    </lineage>
</organism>
<keyword evidence="9" id="KW-1185">Reference proteome</keyword>
<feature type="transmembrane region" description="Helical" evidence="6">
    <location>
        <begin position="150"/>
        <end position="167"/>
    </location>
</feature>
<feature type="transmembrane region" description="Helical" evidence="6">
    <location>
        <begin position="240"/>
        <end position="259"/>
    </location>
</feature>
<keyword evidence="5 6" id="KW-0472">Membrane</keyword>
<evidence type="ECO:0000313" key="8">
    <source>
        <dbReference type="EMBL" id="MXQ07104.1"/>
    </source>
</evidence>
<dbReference type="PANTHER" id="PTHR22911:SF6">
    <property type="entry name" value="SOLUTE CARRIER FAMILY 35 MEMBER G1"/>
    <property type="match status" value="1"/>
</dbReference>
<keyword evidence="3 6" id="KW-0812">Transmembrane</keyword>
<feature type="transmembrane region" description="Helical" evidence="6">
    <location>
        <begin position="210"/>
        <end position="228"/>
    </location>
</feature>
<evidence type="ECO:0000256" key="5">
    <source>
        <dbReference type="ARBA" id="ARBA00023136"/>
    </source>
</evidence>
<feature type="transmembrane region" description="Helical" evidence="6">
    <location>
        <begin position="179"/>
        <end position="198"/>
    </location>
</feature>
<name>A0A7C9IEW7_9RHOB</name>
<dbReference type="InterPro" id="IPR037185">
    <property type="entry name" value="EmrE-like"/>
</dbReference>
<dbReference type="AlphaFoldDB" id="A0A7C9IEW7"/>
<dbReference type="Gene3D" id="1.10.3730.20">
    <property type="match status" value="1"/>
</dbReference>
<comment type="caution">
    <text evidence="8">The sequence shown here is derived from an EMBL/GenBank/DDBJ whole genome shotgun (WGS) entry which is preliminary data.</text>
</comment>